<feature type="signal peptide" evidence="1">
    <location>
        <begin position="1"/>
        <end position="24"/>
    </location>
</feature>
<comment type="caution">
    <text evidence="2">The sequence shown here is derived from an EMBL/GenBank/DDBJ whole genome shotgun (WGS) entry which is preliminary data.</text>
</comment>
<dbReference type="InterPro" id="IPR024079">
    <property type="entry name" value="MetalloPept_cat_dom_sf"/>
</dbReference>
<keyword evidence="1" id="KW-0732">Signal</keyword>
<reference evidence="3" key="1">
    <citation type="journal article" date="2020" name="Stud. Mycol.">
        <title>101 Dothideomycetes genomes: A test case for predicting lifestyles and emergence of pathogens.</title>
        <authorList>
            <person name="Haridas S."/>
            <person name="Albert R."/>
            <person name="Binder M."/>
            <person name="Bloem J."/>
            <person name="LaButti K."/>
            <person name="Salamov A."/>
            <person name="Andreopoulos B."/>
            <person name="Baker S."/>
            <person name="Barry K."/>
            <person name="Bills G."/>
            <person name="Bluhm B."/>
            <person name="Cannon C."/>
            <person name="Castanera R."/>
            <person name="Culley D."/>
            <person name="Daum C."/>
            <person name="Ezra D."/>
            <person name="Gonzalez J."/>
            <person name="Henrissat B."/>
            <person name="Kuo A."/>
            <person name="Liang C."/>
            <person name="Lipzen A."/>
            <person name="Lutzoni F."/>
            <person name="Magnuson J."/>
            <person name="Mondo S."/>
            <person name="Nolan M."/>
            <person name="Ohm R."/>
            <person name="Pangilinan J."/>
            <person name="Park H.-J."/>
            <person name="Ramirez L."/>
            <person name="Alfaro M."/>
            <person name="Sun H."/>
            <person name="Tritt A."/>
            <person name="Yoshinaga Y."/>
            <person name="Zwiers L.-H."/>
            <person name="Turgeon B."/>
            <person name="Goodwin S."/>
            <person name="Spatafora J."/>
            <person name="Crous P."/>
            <person name="Grigoriev I."/>
        </authorList>
    </citation>
    <scope>NUCLEOTIDE SEQUENCE [LARGE SCALE GENOMIC DNA]</scope>
    <source>
        <strain evidence="3">CBS 304.66</strain>
    </source>
</reference>
<gene>
    <name evidence="2" type="ORF">CC78DRAFT_320542</name>
</gene>
<dbReference type="EMBL" id="ML986641">
    <property type="protein sequence ID" value="KAF2262393.1"/>
    <property type="molecule type" value="Genomic_DNA"/>
</dbReference>
<dbReference type="Gene3D" id="3.40.390.10">
    <property type="entry name" value="Collagenase (Catalytic Domain)"/>
    <property type="match status" value="1"/>
</dbReference>
<protein>
    <submittedName>
        <fullName evidence="2">Uncharacterized protein</fullName>
    </submittedName>
</protein>
<name>A0A9P4N2B2_9PLEO</name>
<evidence type="ECO:0000256" key="1">
    <source>
        <dbReference type="SAM" id="SignalP"/>
    </source>
</evidence>
<dbReference type="SUPFAM" id="SSF55486">
    <property type="entry name" value="Metalloproteases ('zincins'), catalytic domain"/>
    <property type="match status" value="1"/>
</dbReference>
<organism evidence="2 3">
    <name type="scientific">Lojkania enalia</name>
    <dbReference type="NCBI Taxonomy" id="147567"/>
    <lineage>
        <taxon>Eukaryota</taxon>
        <taxon>Fungi</taxon>
        <taxon>Dikarya</taxon>
        <taxon>Ascomycota</taxon>
        <taxon>Pezizomycotina</taxon>
        <taxon>Dothideomycetes</taxon>
        <taxon>Pleosporomycetidae</taxon>
        <taxon>Pleosporales</taxon>
        <taxon>Pleosporales incertae sedis</taxon>
        <taxon>Lojkania</taxon>
    </lineage>
</organism>
<dbReference type="Proteomes" id="UP000800093">
    <property type="component" value="Unassembled WGS sequence"/>
</dbReference>
<evidence type="ECO:0000313" key="2">
    <source>
        <dbReference type="EMBL" id="KAF2262393.1"/>
    </source>
</evidence>
<sequence length="386" mass="42549">MLSLQSLLSLPSFLVATLVGHALAVPNGFIDSDKNGDNNGPDLAAVLTGGERCNGDEIRSIREGFYEMNELFQAALQMDWDGDAERDYFGRPDRVMNFTDMVESNILRASQYSNLKGSLTRNPDIHVRCDDPYNKCREGNKKDGSHVAYNIGNEPHIVFCNEYFELDPLGKAMNDASNDASESMELMEYYNRATAWARQVMHIAGIGEAIVEEVVLRNYTSGSWTTRMYRAPMNTSYLAGVPNEHPDTGGPNDIEALKYAYGATRAKLVAGLSTQEPYDAPNNADTYALYAQARYIIQEKGFYPSMPQIAFNNELGLLTNQELQEGEKKEYACFNTLDVAPSNSKTNAIGAPISSSALVLRPNRDSASGYILLGVISYSFALSLIG</sequence>
<keyword evidence="3" id="KW-1185">Reference proteome</keyword>
<feature type="chain" id="PRO_5040367024" evidence="1">
    <location>
        <begin position="25"/>
        <end position="386"/>
    </location>
</feature>
<accession>A0A9P4N2B2</accession>
<dbReference type="GO" id="GO:0008237">
    <property type="term" value="F:metallopeptidase activity"/>
    <property type="evidence" value="ECO:0007669"/>
    <property type="project" value="InterPro"/>
</dbReference>
<dbReference type="OrthoDB" id="1896086at2759"/>
<evidence type="ECO:0000313" key="3">
    <source>
        <dbReference type="Proteomes" id="UP000800093"/>
    </source>
</evidence>
<dbReference type="AlphaFoldDB" id="A0A9P4N2B2"/>
<proteinExistence type="predicted"/>